<accession>X1JPZ1</accession>
<sequence length="66" mass="7676">MKTKQEIVTKLQNLEIKLITNSTDVNRPLCSDERDWNQGWVDALRWVLDETEELNKENMGKQSGQG</sequence>
<protein>
    <submittedName>
        <fullName evidence="1">Uncharacterized protein</fullName>
    </submittedName>
</protein>
<name>X1JPZ1_9ZZZZ</name>
<dbReference type="AlphaFoldDB" id="X1JPZ1"/>
<evidence type="ECO:0000313" key="1">
    <source>
        <dbReference type="EMBL" id="GAH71863.1"/>
    </source>
</evidence>
<gene>
    <name evidence="1" type="ORF">S03H2_45543</name>
</gene>
<comment type="caution">
    <text evidence="1">The sequence shown here is derived from an EMBL/GenBank/DDBJ whole genome shotgun (WGS) entry which is preliminary data.</text>
</comment>
<dbReference type="EMBL" id="BARU01028546">
    <property type="protein sequence ID" value="GAH71863.1"/>
    <property type="molecule type" value="Genomic_DNA"/>
</dbReference>
<reference evidence="1" key="1">
    <citation type="journal article" date="2014" name="Front. Microbiol.">
        <title>High frequency of phylogenetically diverse reductive dehalogenase-homologous genes in deep subseafloor sedimentary metagenomes.</title>
        <authorList>
            <person name="Kawai M."/>
            <person name="Futagami T."/>
            <person name="Toyoda A."/>
            <person name="Takaki Y."/>
            <person name="Nishi S."/>
            <person name="Hori S."/>
            <person name="Arai W."/>
            <person name="Tsubouchi T."/>
            <person name="Morono Y."/>
            <person name="Uchiyama I."/>
            <person name="Ito T."/>
            <person name="Fujiyama A."/>
            <person name="Inagaki F."/>
            <person name="Takami H."/>
        </authorList>
    </citation>
    <scope>NUCLEOTIDE SEQUENCE</scope>
    <source>
        <strain evidence="1">Expedition CK06-06</strain>
    </source>
</reference>
<organism evidence="1">
    <name type="scientific">marine sediment metagenome</name>
    <dbReference type="NCBI Taxonomy" id="412755"/>
    <lineage>
        <taxon>unclassified sequences</taxon>
        <taxon>metagenomes</taxon>
        <taxon>ecological metagenomes</taxon>
    </lineage>
</organism>
<proteinExistence type="predicted"/>